<protein>
    <recommendedName>
        <fullName evidence="1">non-specific serine/threonine protein kinase</fullName>
        <ecNumber evidence="1">2.7.11.1</ecNumber>
    </recommendedName>
</protein>
<keyword evidence="5 13" id="KW-0418">Kinase</keyword>
<dbReference type="PROSITE" id="PS50011">
    <property type="entry name" value="PROTEIN_KINASE_DOM"/>
    <property type="match status" value="1"/>
</dbReference>
<feature type="transmembrane region" description="Helical" evidence="11">
    <location>
        <begin position="463"/>
        <end position="483"/>
    </location>
</feature>
<feature type="transmembrane region" description="Helical" evidence="11">
    <location>
        <begin position="433"/>
        <end position="451"/>
    </location>
</feature>
<keyword evidence="3" id="KW-0808">Transferase</keyword>
<dbReference type="PROSITE" id="PS00107">
    <property type="entry name" value="PROTEIN_KINASE_ATP"/>
    <property type="match status" value="1"/>
</dbReference>
<comment type="caution">
    <text evidence="13">The sequence shown here is derived from an EMBL/GenBank/DDBJ whole genome shotgun (WGS) entry which is preliminary data.</text>
</comment>
<sequence>MPVRDQVLGGRYRLVRELGEGGMGQVWEARDETLDRPVAVKLISLLSGGGSRGEEARARFLREARITARLQHAHIVTIHDLGETDAADGKVPFLVMELVPGESLDALLRRGGVSLSDAARWGAQVADALTDAHAAGIMHRDIKPSNILITPSGNAKVLDFGVARAADPNATADRLTQTGFIVGTPPYMAPEQARGHPEPRSDLYALGCVLFELIVGRLPFQAPDTVGYLSAHLTEEPPAPSTVSPDLPPEWDDLVLTLLRKDPAQRYANAGEVTQALRRFEHAPAAPAPSRVRGPVPPTAVLPEPAAAQSPGGVKEAIERFLPPAVLAAASAAVIRPELPMSLEQGYTGPHETIPAVVYVILLAGCLGLTAALTPRTSDAVRYAGYVATALLMLSTAPFDDDDGRALLPLAILSCALFCFREHRSRGPGNARPLSATLAGFAAPFVALIPYGTGFGPVLDFGYTVYGTAGSVGLVVLVCLTALLTPQSRDVARKVGYGAAALCALVAVYKIWLSLEQDYKFDGGYVGVGALAIAAYCYREVTTRRAAPADSGSSLVGQLR</sequence>
<feature type="transmembrane region" description="Helical" evidence="11">
    <location>
        <begin position="356"/>
        <end position="373"/>
    </location>
</feature>
<feature type="domain" description="Protein kinase" evidence="12">
    <location>
        <begin position="12"/>
        <end position="278"/>
    </location>
</feature>
<feature type="transmembrane region" description="Helical" evidence="11">
    <location>
        <begin position="519"/>
        <end position="538"/>
    </location>
</feature>
<evidence type="ECO:0000313" key="14">
    <source>
        <dbReference type="Proteomes" id="UP000481583"/>
    </source>
</evidence>
<evidence type="ECO:0000256" key="8">
    <source>
        <dbReference type="ARBA" id="ARBA00048679"/>
    </source>
</evidence>
<dbReference type="CDD" id="cd14014">
    <property type="entry name" value="STKc_PknB_like"/>
    <property type="match status" value="1"/>
</dbReference>
<evidence type="ECO:0000256" key="2">
    <source>
        <dbReference type="ARBA" id="ARBA00022527"/>
    </source>
</evidence>
<name>A0A6G4UC74_9ACTN</name>
<keyword evidence="11" id="KW-1133">Transmembrane helix</keyword>
<dbReference type="EC" id="2.7.11.1" evidence="1"/>
<evidence type="ECO:0000256" key="11">
    <source>
        <dbReference type="SAM" id="Phobius"/>
    </source>
</evidence>
<dbReference type="InterPro" id="IPR008271">
    <property type="entry name" value="Ser/Thr_kinase_AS"/>
</dbReference>
<keyword evidence="14" id="KW-1185">Reference proteome</keyword>
<accession>A0A6G4UC74</accession>
<evidence type="ECO:0000256" key="4">
    <source>
        <dbReference type="ARBA" id="ARBA00022741"/>
    </source>
</evidence>
<evidence type="ECO:0000256" key="3">
    <source>
        <dbReference type="ARBA" id="ARBA00022679"/>
    </source>
</evidence>
<evidence type="ECO:0000256" key="1">
    <source>
        <dbReference type="ARBA" id="ARBA00012513"/>
    </source>
</evidence>
<evidence type="ECO:0000256" key="7">
    <source>
        <dbReference type="ARBA" id="ARBA00047899"/>
    </source>
</evidence>
<keyword evidence="11" id="KW-0812">Transmembrane</keyword>
<dbReference type="InterPro" id="IPR000719">
    <property type="entry name" value="Prot_kinase_dom"/>
</dbReference>
<dbReference type="SMART" id="SM00220">
    <property type="entry name" value="S_TKc"/>
    <property type="match status" value="1"/>
</dbReference>
<keyword evidence="11" id="KW-0472">Membrane</keyword>
<dbReference type="SUPFAM" id="SSF56112">
    <property type="entry name" value="Protein kinase-like (PK-like)"/>
    <property type="match status" value="1"/>
</dbReference>
<dbReference type="InterPro" id="IPR011009">
    <property type="entry name" value="Kinase-like_dom_sf"/>
</dbReference>
<comment type="catalytic activity">
    <reaction evidence="8">
        <text>L-seryl-[protein] + ATP = O-phospho-L-seryl-[protein] + ADP + H(+)</text>
        <dbReference type="Rhea" id="RHEA:17989"/>
        <dbReference type="Rhea" id="RHEA-COMP:9863"/>
        <dbReference type="Rhea" id="RHEA-COMP:11604"/>
        <dbReference type="ChEBI" id="CHEBI:15378"/>
        <dbReference type="ChEBI" id="CHEBI:29999"/>
        <dbReference type="ChEBI" id="CHEBI:30616"/>
        <dbReference type="ChEBI" id="CHEBI:83421"/>
        <dbReference type="ChEBI" id="CHEBI:456216"/>
        <dbReference type="EC" id="2.7.11.1"/>
    </reaction>
</comment>
<feature type="transmembrane region" description="Helical" evidence="11">
    <location>
        <begin position="495"/>
        <end position="513"/>
    </location>
</feature>
<feature type="transmembrane region" description="Helical" evidence="11">
    <location>
        <begin position="405"/>
        <end position="421"/>
    </location>
</feature>
<evidence type="ECO:0000256" key="5">
    <source>
        <dbReference type="ARBA" id="ARBA00022777"/>
    </source>
</evidence>
<dbReference type="GO" id="GO:0005524">
    <property type="term" value="F:ATP binding"/>
    <property type="evidence" value="ECO:0007669"/>
    <property type="project" value="UniProtKB-UniRule"/>
</dbReference>
<dbReference type="PANTHER" id="PTHR43289:SF6">
    <property type="entry name" value="SERINE_THREONINE-PROTEIN KINASE NEKL-3"/>
    <property type="match status" value="1"/>
</dbReference>
<dbReference type="FunFam" id="1.10.510.10:FF:000021">
    <property type="entry name" value="Serine/threonine protein kinase"/>
    <property type="match status" value="1"/>
</dbReference>
<organism evidence="13 14">
    <name type="scientific">Streptomyces coryli</name>
    <dbReference type="NCBI Taxonomy" id="1128680"/>
    <lineage>
        <taxon>Bacteria</taxon>
        <taxon>Bacillati</taxon>
        <taxon>Actinomycetota</taxon>
        <taxon>Actinomycetes</taxon>
        <taxon>Kitasatosporales</taxon>
        <taxon>Streptomycetaceae</taxon>
        <taxon>Streptomyces</taxon>
    </lineage>
</organism>
<keyword evidence="2 13" id="KW-0723">Serine/threonine-protein kinase</keyword>
<reference evidence="13 14" key="1">
    <citation type="submission" date="2020-02" db="EMBL/GenBank/DDBJ databases">
        <title>Whole-genome analyses of novel actinobacteria.</title>
        <authorList>
            <person name="Sahin N."/>
        </authorList>
    </citation>
    <scope>NUCLEOTIDE SEQUENCE [LARGE SCALE GENOMIC DNA]</scope>
    <source>
        <strain evidence="13 14">A7024</strain>
    </source>
</reference>
<keyword evidence="4 9" id="KW-0547">Nucleotide-binding</keyword>
<feature type="region of interest" description="Disordered" evidence="10">
    <location>
        <begin position="284"/>
        <end position="309"/>
    </location>
</feature>
<evidence type="ECO:0000259" key="12">
    <source>
        <dbReference type="PROSITE" id="PS50011"/>
    </source>
</evidence>
<dbReference type="FunFam" id="3.30.200.20:FF:000035">
    <property type="entry name" value="Serine/threonine protein kinase Stk1"/>
    <property type="match status" value="1"/>
</dbReference>
<dbReference type="PANTHER" id="PTHR43289">
    <property type="entry name" value="MITOGEN-ACTIVATED PROTEIN KINASE KINASE KINASE 20-RELATED"/>
    <property type="match status" value="1"/>
</dbReference>
<dbReference type="Proteomes" id="UP000481583">
    <property type="component" value="Unassembled WGS sequence"/>
</dbReference>
<dbReference type="Gene3D" id="1.10.510.10">
    <property type="entry name" value="Transferase(Phosphotransferase) domain 1"/>
    <property type="match status" value="1"/>
</dbReference>
<dbReference type="Pfam" id="PF00069">
    <property type="entry name" value="Pkinase"/>
    <property type="match status" value="1"/>
</dbReference>
<evidence type="ECO:0000256" key="6">
    <source>
        <dbReference type="ARBA" id="ARBA00022840"/>
    </source>
</evidence>
<keyword evidence="6 9" id="KW-0067">ATP-binding</keyword>
<dbReference type="GO" id="GO:0004674">
    <property type="term" value="F:protein serine/threonine kinase activity"/>
    <property type="evidence" value="ECO:0007669"/>
    <property type="project" value="UniProtKB-KW"/>
</dbReference>
<dbReference type="InterPro" id="IPR017441">
    <property type="entry name" value="Protein_kinase_ATP_BS"/>
</dbReference>
<dbReference type="GO" id="GO:0045717">
    <property type="term" value="P:negative regulation of fatty acid biosynthetic process"/>
    <property type="evidence" value="ECO:0007669"/>
    <property type="project" value="UniProtKB-ARBA"/>
</dbReference>
<evidence type="ECO:0000313" key="13">
    <source>
        <dbReference type="EMBL" id="NGN69774.1"/>
    </source>
</evidence>
<feature type="binding site" evidence="9">
    <location>
        <position position="41"/>
    </location>
    <ligand>
        <name>ATP</name>
        <dbReference type="ChEBI" id="CHEBI:30616"/>
    </ligand>
</feature>
<dbReference type="EMBL" id="JAAKZV010000339">
    <property type="protein sequence ID" value="NGN69774.1"/>
    <property type="molecule type" value="Genomic_DNA"/>
</dbReference>
<dbReference type="PROSITE" id="PS00108">
    <property type="entry name" value="PROTEIN_KINASE_ST"/>
    <property type="match status" value="1"/>
</dbReference>
<evidence type="ECO:0000256" key="10">
    <source>
        <dbReference type="SAM" id="MobiDB-lite"/>
    </source>
</evidence>
<proteinExistence type="predicted"/>
<evidence type="ECO:0000256" key="9">
    <source>
        <dbReference type="PROSITE-ProRule" id="PRU10141"/>
    </source>
</evidence>
<feature type="transmembrane region" description="Helical" evidence="11">
    <location>
        <begin position="380"/>
        <end position="399"/>
    </location>
</feature>
<dbReference type="AlphaFoldDB" id="A0A6G4UC74"/>
<comment type="catalytic activity">
    <reaction evidence="7">
        <text>L-threonyl-[protein] + ATP = O-phospho-L-threonyl-[protein] + ADP + H(+)</text>
        <dbReference type="Rhea" id="RHEA:46608"/>
        <dbReference type="Rhea" id="RHEA-COMP:11060"/>
        <dbReference type="Rhea" id="RHEA-COMP:11605"/>
        <dbReference type="ChEBI" id="CHEBI:15378"/>
        <dbReference type="ChEBI" id="CHEBI:30013"/>
        <dbReference type="ChEBI" id="CHEBI:30616"/>
        <dbReference type="ChEBI" id="CHEBI:61977"/>
        <dbReference type="ChEBI" id="CHEBI:456216"/>
        <dbReference type="EC" id="2.7.11.1"/>
    </reaction>
</comment>
<gene>
    <name evidence="13" type="ORF">G5C51_38535</name>
</gene>
<dbReference type="Gene3D" id="3.30.200.20">
    <property type="entry name" value="Phosphorylase Kinase, domain 1"/>
    <property type="match status" value="1"/>
</dbReference>